<keyword evidence="3" id="KW-1185">Reference proteome</keyword>
<evidence type="ECO:0000313" key="3">
    <source>
        <dbReference type="Proteomes" id="UP001446871"/>
    </source>
</evidence>
<protein>
    <submittedName>
        <fullName evidence="2">Uncharacterized protein</fullName>
    </submittedName>
</protein>
<feature type="compositionally biased region" description="Basic and acidic residues" evidence="1">
    <location>
        <begin position="62"/>
        <end position="76"/>
    </location>
</feature>
<name>A0ABR1THQ4_9PEZI</name>
<comment type="caution">
    <text evidence="2">The sequence shown here is derived from an EMBL/GenBank/DDBJ whole genome shotgun (WGS) entry which is preliminary data.</text>
</comment>
<sequence>MASRYTNPNYVAQEVSAYNLDWSKLRRWLVGERFKDEPELATSLEQTKLIDSQAIERLRDVKAEAEPQTLQRDHTPDPNPACD</sequence>
<gene>
    <name evidence="2" type="ORF">PG996_014186</name>
</gene>
<reference evidence="2 3" key="1">
    <citation type="submission" date="2023-01" db="EMBL/GenBank/DDBJ databases">
        <title>Analysis of 21 Apiospora genomes using comparative genomics revels a genus with tremendous synthesis potential of carbohydrate active enzymes and secondary metabolites.</title>
        <authorList>
            <person name="Sorensen T."/>
        </authorList>
    </citation>
    <scope>NUCLEOTIDE SEQUENCE [LARGE SCALE GENOMIC DNA]</scope>
    <source>
        <strain evidence="2 3">CBS 83171</strain>
    </source>
</reference>
<accession>A0ABR1THQ4</accession>
<organism evidence="2 3">
    <name type="scientific">Apiospora saccharicola</name>
    <dbReference type="NCBI Taxonomy" id="335842"/>
    <lineage>
        <taxon>Eukaryota</taxon>
        <taxon>Fungi</taxon>
        <taxon>Dikarya</taxon>
        <taxon>Ascomycota</taxon>
        <taxon>Pezizomycotina</taxon>
        <taxon>Sordariomycetes</taxon>
        <taxon>Xylariomycetidae</taxon>
        <taxon>Amphisphaeriales</taxon>
        <taxon>Apiosporaceae</taxon>
        <taxon>Apiospora</taxon>
    </lineage>
</organism>
<evidence type="ECO:0000313" key="2">
    <source>
        <dbReference type="EMBL" id="KAK8046122.1"/>
    </source>
</evidence>
<evidence type="ECO:0000256" key="1">
    <source>
        <dbReference type="SAM" id="MobiDB-lite"/>
    </source>
</evidence>
<dbReference type="EMBL" id="JAQQWM010000009">
    <property type="protein sequence ID" value="KAK8046122.1"/>
    <property type="molecule type" value="Genomic_DNA"/>
</dbReference>
<proteinExistence type="predicted"/>
<feature type="region of interest" description="Disordered" evidence="1">
    <location>
        <begin position="62"/>
        <end position="83"/>
    </location>
</feature>
<dbReference type="Proteomes" id="UP001446871">
    <property type="component" value="Unassembled WGS sequence"/>
</dbReference>